<protein>
    <submittedName>
        <fullName evidence="4">Acetoin utilization protein AcuB</fullName>
    </submittedName>
</protein>
<dbReference type="Proteomes" id="UP000181998">
    <property type="component" value="Unassembled WGS sequence"/>
</dbReference>
<proteinExistence type="predicted"/>
<sequence>MIVSELMHSKVNKVHFDDRLITVKSIFENSKIHYAVVVEENKIFGVVSDRDLYMALSPNIGALTETSKDTATLHKRVHQIATRNPVVLELNAPIVAAIGIFSELPISSIPIVNDEMTPLGILTARDVFKTILSLMRREPK</sequence>
<dbReference type="Gene3D" id="3.10.580.10">
    <property type="entry name" value="CBS-domain"/>
    <property type="match status" value="1"/>
</dbReference>
<dbReference type="InterPro" id="IPR051257">
    <property type="entry name" value="Diverse_CBS-Domain"/>
</dbReference>
<dbReference type="EMBL" id="FOFX01000074">
    <property type="protein sequence ID" value="SEQ52815.1"/>
    <property type="molecule type" value="Genomic_DNA"/>
</dbReference>
<evidence type="ECO:0000259" key="3">
    <source>
        <dbReference type="PROSITE" id="PS51371"/>
    </source>
</evidence>
<accession>A0A1H9GRW0</accession>
<dbReference type="PROSITE" id="PS51371">
    <property type="entry name" value="CBS"/>
    <property type="match status" value="2"/>
</dbReference>
<feature type="domain" description="CBS" evidence="3">
    <location>
        <begin position="7"/>
        <end position="63"/>
    </location>
</feature>
<feature type="domain" description="CBS" evidence="3">
    <location>
        <begin position="81"/>
        <end position="138"/>
    </location>
</feature>
<reference evidence="4 5" key="1">
    <citation type="submission" date="2016-10" db="EMBL/GenBank/DDBJ databases">
        <authorList>
            <person name="de Groot N.N."/>
        </authorList>
    </citation>
    <scope>NUCLEOTIDE SEQUENCE [LARGE SCALE GENOMIC DNA]</scope>
    <source>
        <strain evidence="4 5">Nm9</strain>
    </source>
</reference>
<dbReference type="OrthoDB" id="9794094at2"/>
<dbReference type="SUPFAM" id="SSF54631">
    <property type="entry name" value="CBS-domain pair"/>
    <property type="match status" value="1"/>
</dbReference>
<dbReference type="AlphaFoldDB" id="A0A1H9GRW0"/>
<dbReference type="InterPro" id="IPR000644">
    <property type="entry name" value="CBS_dom"/>
</dbReference>
<evidence type="ECO:0000313" key="5">
    <source>
        <dbReference type="Proteomes" id="UP000181998"/>
    </source>
</evidence>
<gene>
    <name evidence="4" type="ORF">SAMN05421510_10748</name>
</gene>
<evidence type="ECO:0000256" key="2">
    <source>
        <dbReference type="PROSITE-ProRule" id="PRU00703"/>
    </source>
</evidence>
<organism evidence="4 5">
    <name type="scientific">Nitrosomonas ureae</name>
    <dbReference type="NCBI Taxonomy" id="44577"/>
    <lineage>
        <taxon>Bacteria</taxon>
        <taxon>Pseudomonadati</taxon>
        <taxon>Pseudomonadota</taxon>
        <taxon>Betaproteobacteria</taxon>
        <taxon>Nitrosomonadales</taxon>
        <taxon>Nitrosomonadaceae</taxon>
        <taxon>Nitrosomonas</taxon>
    </lineage>
</organism>
<dbReference type="SMART" id="SM00116">
    <property type="entry name" value="CBS"/>
    <property type="match status" value="2"/>
</dbReference>
<keyword evidence="1 2" id="KW-0129">CBS domain</keyword>
<dbReference type="Pfam" id="PF00571">
    <property type="entry name" value="CBS"/>
    <property type="match status" value="2"/>
</dbReference>
<evidence type="ECO:0000256" key="1">
    <source>
        <dbReference type="ARBA" id="ARBA00023122"/>
    </source>
</evidence>
<name>A0A1H9GRW0_9PROT</name>
<dbReference type="InterPro" id="IPR046342">
    <property type="entry name" value="CBS_dom_sf"/>
</dbReference>
<dbReference type="PANTHER" id="PTHR43080">
    <property type="entry name" value="CBS DOMAIN-CONTAINING PROTEIN CBSX3, MITOCHONDRIAL"/>
    <property type="match status" value="1"/>
</dbReference>
<dbReference type="PANTHER" id="PTHR43080:SF2">
    <property type="entry name" value="CBS DOMAIN-CONTAINING PROTEIN"/>
    <property type="match status" value="1"/>
</dbReference>
<dbReference type="RefSeq" id="WP_074722482.1">
    <property type="nucleotide sequence ID" value="NZ_FOFX01000074.1"/>
</dbReference>
<evidence type="ECO:0000313" key="4">
    <source>
        <dbReference type="EMBL" id="SEQ52815.1"/>
    </source>
</evidence>